<gene>
    <name evidence="2" type="ORF">EJ08DRAFT_657799</name>
</gene>
<feature type="compositionally biased region" description="Low complexity" evidence="1">
    <location>
        <begin position="164"/>
        <end position="190"/>
    </location>
</feature>
<accession>A0A9P4NWK0</accession>
<evidence type="ECO:0000256" key="1">
    <source>
        <dbReference type="SAM" id="MobiDB-lite"/>
    </source>
</evidence>
<dbReference type="OrthoDB" id="5397087at2759"/>
<feature type="region of interest" description="Disordered" evidence="1">
    <location>
        <begin position="1"/>
        <end position="35"/>
    </location>
</feature>
<proteinExistence type="predicted"/>
<feature type="region of interest" description="Disordered" evidence="1">
    <location>
        <begin position="139"/>
        <end position="235"/>
    </location>
</feature>
<organism evidence="2 3">
    <name type="scientific">Tothia fuscella</name>
    <dbReference type="NCBI Taxonomy" id="1048955"/>
    <lineage>
        <taxon>Eukaryota</taxon>
        <taxon>Fungi</taxon>
        <taxon>Dikarya</taxon>
        <taxon>Ascomycota</taxon>
        <taxon>Pezizomycotina</taxon>
        <taxon>Dothideomycetes</taxon>
        <taxon>Pleosporomycetidae</taxon>
        <taxon>Venturiales</taxon>
        <taxon>Cylindrosympodiaceae</taxon>
        <taxon>Tothia</taxon>
    </lineage>
</organism>
<reference evidence="2" key="1">
    <citation type="journal article" date="2020" name="Stud. Mycol.">
        <title>101 Dothideomycetes genomes: a test case for predicting lifestyles and emergence of pathogens.</title>
        <authorList>
            <person name="Haridas S."/>
            <person name="Albert R."/>
            <person name="Binder M."/>
            <person name="Bloem J."/>
            <person name="Labutti K."/>
            <person name="Salamov A."/>
            <person name="Andreopoulos B."/>
            <person name="Baker S."/>
            <person name="Barry K."/>
            <person name="Bills G."/>
            <person name="Bluhm B."/>
            <person name="Cannon C."/>
            <person name="Castanera R."/>
            <person name="Culley D."/>
            <person name="Daum C."/>
            <person name="Ezra D."/>
            <person name="Gonzalez J."/>
            <person name="Henrissat B."/>
            <person name="Kuo A."/>
            <person name="Liang C."/>
            <person name="Lipzen A."/>
            <person name="Lutzoni F."/>
            <person name="Magnuson J."/>
            <person name="Mondo S."/>
            <person name="Nolan M."/>
            <person name="Ohm R."/>
            <person name="Pangilinan J."/>
            <person name="Park H.-J."/>
            <person name="Ramirez L."/>
            <person name="Alfaro M."/>
            <person name="Sun H."/>
            <person name="Tritt A."/>
            <person name="Yoshinaga Y."/>
            <person name="Zwiers L.-H."/>
            <person name="Turgeon B."/>
            <person name="Goodwin S."/>
            <person name="Spatafora J."/>
            <person name="Crous P."/>
            <person name="Grigoriev I."/>
        </authorList>
    </citation>
    <scope>NUCLEOTIDE SEQUENCE</scope>
    <source>
        <strain evidence="2">CBS 130266</strain>
    </source>
</reference>
<evidence type="ECO:0000313" key="3">
    <source>
        <dbReference type="Proteomes" id="UP000800235"/>
    </source>
</evidence>
<protein>
    <submittedName>
        <fullName evidence="2">Uncharacterized protein</fullName>
    </submittedName>
</protein>
<feature type="compositionally biased region" description="Basic and acidic residues" evidence="1">
    <location>
        <begin position="13"/>
        <end position="24"/>
    </location>
</feature>
<dbReference type="AlphaFoldDB" id="A0A9P4NWK0"/>
<feature type="compositionally biased region" description="Polar residues" evidence="1">
    <location>
        <begin position="141"/>
        <end position="154"/>
    </location>
</feature>
<dbReference type="Proteomes" id="UP000800235">
    <property type="component" value="Unassembled WGS sequence"/>
</dbReference>
<dbReference type="EMBL" id="MU007019">
    <property type="protein sequence ID" value="KAF2433660.1"/>
    <property type="molecule type" value="Genomic_DNA"/>
</dbReference>
<feature type="compositionally biased region" description="Polar residues" evidence="1">
    <location>
        <begin position="217"/>
        <end position="233"/>
    </location>
</feature>
<name>A0A9P4NWK0_9PEZI</name>
<feature type="compositionally biased region" description="Low complexity" evidence="1">
    <location>
        <begin position="201"/>
        <end position="216"/>
    </location>
</feature>
<sequence length="418" mass="45792">MPPIRTMPSAKPVKTERTHEENQERAYIAASRRSDRSLEARIESARRASDIHKKRTGRALRVTEQDVVNEEMYEEEEADLPVQYRRLQAYMAMAQTSNVFDGRLNSYLLSTMATRNMANQGFMNPNMSSYQNTPFFPYTPPQSVNGMPSPQSMQAPAPMFRNVPQSPSQQGMSQGQSVSSSSVASPVSAGTTEPSRRTSKTQPASPTSPLSPTSQSGGYSDTPASERNISNNPLHAGYMGSFSDYNQQPSNNYSNFESIGNMGNMFGGSNINLLSSTLPPEAQQMFGINAFDPASFNNPYLMNSNHGMMVPPNGIGYQYNPNLNPSKPRHNSQTSEGINQTLAQNAYPLMQSVSSSDQKSVSYANMDNTASPYSGNMAFDTGNMNYLDGVADGMQSSNNNTNNDFIDFFDSDGGQNLV</sequence>
<keyword evidence="3" id="KW-1185">Reference proteome</keyword>
<evidence type="ECO:0000313" key="2">
    <source>
        <dbReference type="EMBL" id="KAF2433660.1"/>
    </source>
</evidence>
<comment type="caution">
    <text evidence="2">The sequence shown here is derived from an EMBL/GenBank/DDBJ whole genome shotgun (WGS) entry which is preliminary data.</text>
</comment>